<feature type="transmembrane region" description="Helical" evidence="1">
    <location>
        <begin position="54"/>
        <end position="75"/>
    </location>
</feature>
<gene>
    <name evidence="2" type="ORF">BJ983_000410</name>
</gene>
<sequence length="76" mass="7316">MSIAWGSLGLVAIVSFAAAIAVTALVSFGIVGLAARAPRADGPEPALSPTAGTAVGVVCLGVAALIVLYGLLLIVA</sequence>
<keyword evidence="1" id="KW-1133">Transmembrane helix</keyword>
<comment type="caution">
    <text evidence="2">The sequence shown here is derived from an EMBL/GenBank/DDBJ whole genome shotgun (WGS) entry which is preliminary data.</text>
</comment>
<organism evidence="2 3">
    <name type="scientific">Actinomycetospora corticicola</name>
    <dbReference type="NCBI Taxonomy" id="663602"/>
    <lineage>
        <taxon>Bacteria</taxon>
        <taxon>Bacillati</taxon>
        <taxon>Actinomycetota</taxon>
        <taxon>Actinomycetes</taxon>
        <taxon>Pseudonocardiales</taxon>
        <taxon>Pseudonocardiaceae</taxon>
        <taxon>Actinomycetospora</taxon>
    </lineage>
</organism>
<name>A0A7Y9DRV2_9PSEU</name>
<accession>A0A7Y9DRV2</accession>
<dbReference type="Proteomes" id="UP000535890">
    <property type="component" value="Unassembled WGS sequence"/>
</dbReference>
<proteinExistence type="predicted"/>
<dbReference type="EMBL" id="JACCBN010000001">
    <property type="protein sequence ID" value="NYD34308.1"/>
    <property type="molecule type" value="Genomic_DNA"/>
</dbReference>
<dbReference type="AlphaFoldDB" id="A0A7Y9DRV2"/>
<evidence type="ECO:0000313" key="2">
    <source>
        <dbReference type="EMBL" id="NYD34308.1"/>
    </source>
</evidence>
<keyword evidence="1" id="KW-0812">Transmembrane</keyword>
<feature type="transmembrane region" description="Helical" evidence="1">
    <location>
        <begin position="7"/>
        <end position="34"/>
    </location>
</feature>
<protein>
    <submittedName>
        <fullName evidence="2">Uncharacterized protein</fullName>
    </submittedName>
</protein>
<evidence type="ECO:0000256" key="1">
    <source>
        <dbReference type="SAM" id="Phobius"/>
    </source>
</evidence>
<dbReference type="RefSeq" id="WP_179792266.1">
    <property type="nucleotide sequence ID" value="NZ_BAABHP010000030.1"/>
</dbReference>
<reference evidence="2 3" key="1">
    <citation type="submission" date="2020-07" db="EMBL/GenBank/DDBJ databases">
        <title>Sequencing the genomes of 1000 actinobacteria strains.</title>
        <authorList>
            <person name="Klenk H.-P."/>
        </authorList>
    </citation>
    <scope>NUCLEOTIDE SEQUENCE [LARGE SCALE GENOMIC DNA]</scope>
    <source>
        <strain evidence="2 3">DSM 45772</strain>
    </source>
</reference>
<keyword evidence="3" id="KW-1185">Reference proteome</keyword>
<keyword evidence="1" id="KW-0472">Membrane</keyword>
<evidence type="ECO:0000313" key="3">
    <source>
        <dbReference type="Proteomes" id="UP000535890"/>
    </source>
</evidence>